<evidence type="ECO:0000256" key="1">
    <source>
        <dbReference type="ARBA" id="ARBA00000085"/>
    </source>
</evidence>
<gene>
    <name evidence="11" type="ORF">HC138_03140</name>
</gene>
<dbReference type="Gene3D" id="1.20.5.1930">
    <property type="match status" value="1"/>
</dbReference>
<evidence type="ECO:0000256" key="8">
    <source>
        <dbReference type="ARBA" id="ARBA00023012"/>
    </source>
</evidence>
<feature type="transmembrane region" description="Helical" evidence="9">
    <location>
        <begin position="82"/>
        <end position="99"/>
    </location>
</feature>
<evidence type="ECO:0000256" key="2">
    <source>
        <dbReference type="ARBA" id="ARBA00012438"/>
    </source>
</evidence>
<feature type="domain" description="Signal transduction histidine kinase subgroup 3 dimerisation and phosphoacceptor" evidence="10">
    <location>
        <begin position="185"/>
        <end position="246"/>
    </location>
</feature>
<dbReference type="GO" id="GO:0005524">
    <property type="term" value="F:ATP binding"/>
    <property type="evidence" value="ECO:0007669"/>
    <property type="project" value="UniProtKB-KW"/>
</dbReference>
<dbReference type="Proteomes" id="UP000591626">
    <property type="component" value="Unassembled WGS sequence"/>
</dbReference>
<keyword evidence="7" id="KW-0067">ATP-binding</keyword>
<dbReference type="InterPro" id="IPR036890">
    <property type="entry name" value="HATPase_C_sf"/>
</dbReference>
<dbReference type="EMBL" id="JAAUVV010000003">
    <property type="protein sequence ID" value="NJJ03367.1"/>
    <property type="molecule type" value="Genomic_DNA"/>
</dbReference>
<dbReference type="PANTHER" id="PTHR24421">
    <property type="entry name" value="NITRATE/NITRITE SENSOR PROTEIN NARX-RELATED"/>
    <property type="match status" value="1"/>
</dbReference>
<sequence>MRYKPGDLVLAVAVAILAAVYTASAFTQPIDAAGWGQAVLSWGFVAVCVVLTSKPKFSSVALIALNVAWSTMWLAAPVNLGFSPWVLAVPVATFIAGRFTGKRFALVVLAAACGWALLSPFMWTWDDNFVLFYRHGVDLGITLALHWGASVVGYLLGANVAAEDEVRRREAHAKEQRLAAAREEERRAIARDIHDLLGHSLTLIKAQANAGLAVGQEREALQQINEAAGQSLSEIRLLVRGLRESDHAFSPAAGIPDLPSLVQRYRDAGVEVSLEAPAVDVSPVTSLATYRIVAEALANAARHQVDPTVTVRVAPGETVVVEVVSTGQIRPQPGTGVGLEGLRERAASAGGTLKTWQSRETFTVRAELAA</sequence>
<proteinExistence type="predicted"/>
<keyword evidence="3" id="KW-0597">Phosphoprotein</keyword>
<dbReference type="InterPro" id="IPR011712">
    <property type="entry name" value="Sig_transdc_His_kin_sub3_dim/P"/>
</dbReference>
<keyword evidence="8" id="KW-0902">Two-component regulatory system</keyword>
<organism evidence="11 12">
    <name type="scientific">Corynebacterium coyleae</name>
    <dbReference type="NCBI Taxonomy" id="53374"/>
    <lineage>
        <taxon>Bacteria</taxon>
        <taxon>Bacillati</taxon>
        <taxon>Actinomycetota</taxon>
        <taxon>Actinomycetes</taxon>
        <taxon>Mycobacteriales</taxon>
        <taxon>Corynebacteriaceae</taxon>
        <taxon>Corynebacterium</taxon>
    </lineage>
</organism>
<keyword evidence="5" id="KW-0547">Nucleotide-binding</keyword>
<comment type="catalytic activity">
    <reaction evidence="1">
        <text>ATP + protein L-histidine = ADP + protein N-phospho-L-histidine.</text>
        <dbReference type="EC" id="2.7.13.3"/>
    </reaction>
</comment>
<feature type="transmembrane region" description="Helical" evidence="9">
    <location>
        <begin position="59"/>
        <end position="76"/>
    </location>
</feature>
<keyword evidence="9" id="KW-1133">Transmembrane helix</keyword>
<feature type="transmembrane region" description="Helical" evidence="9">
    <location>
        <begin position="143"/>
        <end position="162"/>
    </location>
</feature>
<evidence type="ECO:0000256" key="4">
    <source>
        <dbReference type="ARBA" id="ARBA00022679"/>
    </source>
</evidence>
<keyword evidence="9" id="KW-0812">Transmembrane</keyword>
<dbReference type="Pfam" id="PF07730">
    <property type="entry name" value="HisKA_3"/>
    <property type="match status" value="1"/>
</dbReference>
<keyword evidence="4" id="KW-0808">Transferase</keyword>
<feature type="transmembrane region" description="Helical" evidence="9">
    <location>
        <begin position="35"/>
        <end position="52"/>
    </location>
</feature>
<dbReference type="PANTHER" id="PTHR24421:SF10">
    <property type="entry name" value="NITRATE_NITRITE SENSOR PROTEIN NARQ"/>
    <property type="match status" value="1"/>
</dbReference>
<evidence type="ECO:0000313" key="12">
    <source>
        <dbReference type="Proteomes" id="UP000591626"/>
    </source>
</evidence>
<evidence type="ECO:0000256" key="3">
    <source>
        <dbReference type="ARBA" id="ARBA00022553"/>
    </source>
</evidence>
<keyword evidence="9" id="KW-0472">Membrane</keyword>
<dbReference type="GO" id="GO:0046983">
    <property type="term" value="F:protein dimerization activity"/>
    <property type="evidence" value="ECO:0007669"/>
    <property type="project" value="InterPro"/>
</dbReference>
<dbReference type="GO" id="GO:0000155">
    <property type="term" value="F:phosphorelay sensor kinase activity"/>
    <property type="evidence" value="ECO:0007669"/>
    <property type="project" value="InterPro"/>
</dbReference>
<evidence type="ECO:0000259" key="10">
    <source>
        <dbReference type="Pfam" id="PF07730"/>
    </source>
</evidence>
<evidence type="ECO:0000256" key="7">
    <source>
        <dbReference type="ARBA" id="ARBA00022840"/>
    </source>
</evidence>
<feature type="transmembrane region" description="Helical" evidence="9">
    <location>
        <begin position="104"/>
        <end position="123"/>
    </location>
</feature>
<name>A0AAP6XL53_9CORY</name>
<reference evidence="11 12" key="1">
    <citation type="submission" date="2020-03" db="EMBL/GenBank/DDBJ databases">
        <title>Draft genome sequences of bacterial isolates from the female urobiome.</title>
        <authorList>
            <person name="Miller-Ensminger T."/>
            <person name="Wolfe A.J."/>
            <person name="Putonti C."/>
        </authorList>
    </citation>
    <scope>NUCLEOTIDE SEQUENCE [LARGE SCALE GENOMIC DNA]</scope>
    <source>
        <strain evidence="11 12">UMB8490</strain>
    </source>
</reference>
<evidence type="ECO:0000313" key="11">
    <source>
        <dbReference type="EMBL" id="NJJ03367.1"/>
    </source>
</evidence>
<dbReference type="RefSeq" id="WP_167615945.1">
    <property type="nucleotide sequence ID" value="NZ_JAAUVV010000003.1"/>
</dbReference>
<dbReference type="InterPro" id="IPR050482">
    <property type="entry name" value="Sensor_HK_TwoCompSys"/>
</dbReference>
<protein>
    <recommendedName>
        <fullName evidence="2">histidine kinase</fullName>
        <ecNumber evidence="2">2.7.13.3</ecNumber>
    </recommendedName>
</protein>
<dbReference type="AlphaFoldDB" id="A0AAP6XL53"/>
<dbReference type="Gene3D" id="3.30.565.10">
    <property type="entry name" value="Histidine kinase-like ATPase, C-terminal domain"/>
    <property type="match status" value="1"/>
</dbReference>
<evidence type="ECO:0000256" key="9">
    <source>
        <dbReference type="SAM" id="Phobius"/>
    </source>
</evidence>
<dbReference type="EC" id="2.7.13.3" evidence="2"/>
<comment type="caution">
    <text evidence="11">The sequence shown here is derived from an EMBL/GenBank/DDBJ whole genome shotgun (WGS) entry which is preliminary data.</text>
</comment>
<evidence type="ECO:0000256" key="6">
    <source>
        <dbReference type="ARBA" id="ARBA00022777"/>
    </source>
</evidence>
<dbReference type="GO" id="GO:0016020">
    <property type="term" value="C:membrane"/>
    <property type="evidence" value="ECO:0007669"/>
    <property type="project" value="InterPro"/>
</dbReference>
<keyword evidence="6" id="KW-0418">Kinase</keyword>
<accession>A0AAP6XL53</accession>
<evidence type="ECO:0000256" key="5">
    <source>
        <dbReference type="ARBA" id="ARBA00022741"/>
    </source>
</evidence>
<dbReference type="SUPFAM" id="SSF55874">
    <property type="entry name" value="ATPase domain of HSP90 chaperone/DNA topoisomerase II/histidine kinase"/>
    <property type="match status" value="1"/>
</dbReference>